<evidence type="ECO:0000259" key="6">
    <source>
        <dbReference type="Pfam" id="PF16912"/>
    </source>
</evidence>
<dbReference type="InterPro" id="IPR011032">
    <property type="entry name" value="GroES-like_sf"/>
</dbReference>
<accession>A0ABM9LKN8</accession>
<comment type="cofactor">
    <cofactor evidence="1">
        <name>Zn(2+)</name>
        <dbReference type="ChEBI" id="CHEBI:29105"/>
    </cofactor>
</comment>
<dbReference type="Pfam" id="PF16912">
    <property type="entry name" value="Glu_dehyd_C"/>
    <property type="match status" value="1"/>
</dbReference>
<proteinExistence type="predicted"/>
<protein>
    <submittedName>
        <fullName evidence="7">Alcohol dehydrogenase catalytic domain-containing protein</fullName>
    </submittedName>
</protein>
<dbReference type="Gene3D" id="3.40.50.720">
    <property type="entry name" value="NAD(P)-binding Rossmann-like Domain"/>
    <property type="match status" value="1"/>
</dbReference>
<dbReference type="InterPro" id="IPR036291">
    <property type="entry name" value="NAD(P)-bd_dom_sf"/>
</dbReference>
<feature type="domain" description="Alcohol dehydrogenase-like N-terminal" evidence="5">
    <location>
        <begin position="38"/>
        <end position="132"/>
    </location>
</feature>
<keyword evidence="8" id="KW-1185">Reference proteome</keyword>
<dbReference type="SUPFAM" id="SSF51735">
    <property type="entry name" value="NAD(P)-binding Rossmann-fold domains"/>
    <property type="match status" value="1"/>
</dbReference>
<dbReference type="Gene3D" id="3.90.180.10">
    <property type="entry name" value="Medium-chain alcohol dehydrogenases, catalytic domain"/>
    <property type="match status" value="1"/>
</dbReference>
<name>A0ABM9LKN8_9MYCO</name>
<feature type="domain" description="Glucose dehydrogenase C-terminal" evidence="6">
    <location>
        <begin position="140"/>
        <end position="323"/>
    </location>
</feature>
<evidence type="ECO:0000256" key="4">
    <source>
        <dbReference type="ARBA" id="ARBA00023002"/>
    </source>
</evidence>
<keyword evidence="2" id="KW-0479">Metal-binding</keyword>
<keyword evidence="3" id="KW-0862">Zinc</keyword>
<gene>
    <name evidence="7" type="ORF">MU0053_001704</name>
</gene>
<dbReference type="PANTHER" id="PTHR43401:SF2">
    <property type="entry name" value="L-THREONINE 3-DEHYDROGENASE"/>
    <property type="match status" value="1"/>
</dbReference>
<dbReference type="InterPro" id="IPR031640">
    <property type="entry name" value="Glu_dehyd_C"/>
</dbReference>
<evidence type="ECO:0000256" key="2">
    <source>
        <dbReference type="ARBA" id="ARBA00022723"/>
    </source>
</evidence>
<dbReference type="PANTHER" id="PTHR43401">
    <property type="entry name" value="L-THREONINE 3-DEHYDROGENASE"/>
    <property type="match status" value="1"/>
</dbReference>
<dbReference type="SUPFAM" id="SSF50129">
    <property type="entry name" value="GroES-like"/>
    <property type="match status" value="1"/>
</dbReference>
<reference evidence="7 8" key="1">
    <citation type="submission" date="2023-08" db="EMBL/GenBank/DDBJ databases">
        <authorList>
            <person name="Folkvardsen B D."/>
            <person name="Norman A."/>
        </authorList>
    </citation>
    <scope>NUCLEOTIDE SEQUENCE [LARGE SCALE GENOMIC DNA]</scope>
    <source>
        <strain evidence="7 8">Mu0053</strain>
    </source>
</reference>
<keyword evidence="4" id="KW-0560">Oxidoreductase</keyword>
<dbReference type="InterPro" id="IPR050129">
    <property type="entry name" value="Zn_alcohol_dh"/>
</dbReference>
<organism evidence="7 8">
    <name type="scientific">[Mycobacterium] burgundiense</name>
    <dbReference type="NCBI Taxonomy" id="3064286"/>
    <lineage>
        <taxon>Bacteria</taxon>
        <taxon>Bacillati</taxon>
        <taxon>Actinomycetota</taxon>
        <taxon>Actinomycetes</taxon>
        <taxon>Mycobacteriales</taxon>
        <taxon>Mycobacteriaceae</taxon>
        <taxon>Mycolicibacterium</taxon>
    </lineage>
</organism>
<evidence type="ECO:0000256" key="3">
    <source>
        <dbReference type="ARBA" id="ARBA00022833"/>
    </source>
</evidence>
<dbReference type="EMBL" id="OY726397">
    <property type="protein sequence ID" value="CAJ1500566.1"/>
    <property type="molecule type" value="Genomic_DNA"/>
</dbReference>
<dbReference type="Proteomes" id="UP001190465">
    <property type="component" value="Chromosome"/>
</dbReference>
<evidence type="ECO:0000313" key="8">
    <source>
        <dbReference type="Proteomes" id="UP001190465"/>
    </source>
</evidence>
<sequence length="324" mass="33326">MAPSHSTSVHRRTLLMRAVRMAGGVPALMNIEEPSGDWPLLQVRSAGICGSDLTLLPSGLPVTVGHEIAGTFDGKRYCVEPTVRCGVCDQCLVGATQRCRGTAPHGLLGVNFDGGLADQVRVPTECLVPLPEGLPIEDAALVEPLAVCCHALRRVSVSPGDRVLVVGGGSIGLLAVAAARALGLDVDLAARHPHQTEAGHRLGAGTPAGEYDVVVESAGTESSLATCVERVAPGGRVAVVGVSAAARPIADIAFMMKEISVVACTCYGHGDHGRDFTQAAGIIAANPQIAATVITHRFPLADAAEAFRVAADRAVGSIKVVLQP</sequence>
<dbReference type="InterPro" id="IPR013154">
    <property type="entry name" value="ADH-like_N"/>
</dbReference>
<dbReference type="RefSeq" id="WP_308481915.1">
    <property type="nucleotide sequence ID" value="NZ_OY726397.1"/>
</dbReference>
<evidence type="ECO:0000256" key="1">
    <source>
        <dbReference type="ARBA" id="ARBA00001947"/>
    </source>
</evidence>
<dbReference type="Pfam" id="PF08240">
    <property type="entry name" value="ADH_N"/>
    <property type="match status" value="1"/>
</dbReference>
<evidence type="ECO:0000259" key="5">
    <source>
        <dbReference type="Pfam" id="PF08240"/>
    </source>
</evidence>
<evidence type="ECO:0000313" key="7">
    <source>
        <dbReference type="EMBL" id="CAJ1500566.1"/>
    </source>
</evidence>